<keyword evidence="2" id="KW-0489">Methyltransferase</keyword>
<dbReference type="Proteomes" id="UP000554520">
    <property type="component" value="Unassembled WGS sequence"/>
</dbReference>
<name>A0A839U1Q7_9HYPH</name>
<evidence type="ECO:0000313" key="3">
    <source>
        <dbReference type="Proteomes" id="UP000554520"/>
    </source>
</evidence>
<dbReference type="EMBL" id="JACHXN010000001">
    <property type="protein sequence ID" value="MBB3143975.1"/>
    <property type="molecule type" value="Genomic_DNA"/>
</dbReference>
<sequence>MPEDSAAKFDAVRANEYARQSRIALAGYDACHELTACMLAAHLGHDRPARILVVGAGGTAGEIIASAKLGPNWDFIAVDPSEPMLELAQRNIAEAGIQTRVQCMLGNVSDIPAQEPFDAAVMIGVLHHLPGAQMKADVLKQISIRLKPGAPFVLAGNYRTYASQPLLMAAWAERWRLHGASSSGIEAKMAKILQGADPPVSEEAVFSLLSAARFEAPLRFFSSLFWGAWLVQRV</sequence>
<dbReference type="Gene3D" id="3.40.50.150">
    <property type="entry name" value="Vaccinia Virus protein VP39"/>
    <property type="match status" value="1"/>
</dbReference>
<dbReference type="GO" id="GO:0008168">
    <property type="term" value="F:methyltransferase activity"/>
    <property type="evidence" value="ECO:0007669"/>
    <property type="project" value="UniProtKB-KW"/>
</dbReference>
<dbReference type="RefSeq" id="WP_112530812.1">
    <property type="nucleotide sequence ID" value="NZ_JACHXN010000001.1"/>
</dbReference>
<dbReference type="SUPFAM" id="SSF53335">
    <property type="entry name" value="S-adenosyl-L-methionine-dependent methyltransferases"/>
    <property type="match status" value="1"/>
</dbReference>
<dbReference type="Pfam" id="PF08242">
    <property type="entry name" value="Methyltransf_12"/>
    <property type="match status" value="1"/>
</dbReference>
<proteinExistence type="predicted"/>
<feature type="domain" description="Methyltransferase type 12" evidence="1">
    <location>
        <begin position="54"/>
        <end position="151"/>
    </location>
</feature>
<keyword evidence="3" id="KW-1185">Reference proteome</keyword>
<comment type="caution">
    <text evidence="2">The sequence shown here is derived from an EMBL/GenBank/DDBJ whole genome shotgun (WGS) entry which is preliminary data.</text>
</comment>
<keyword evidence="2" id="KW-0808">Transferase</keyword>
<evidence type="ECO:0000313" key="2">
    <source>
        <dbReference type="EMBL" id="MBB3143975.1"/>
    </source>
</evidence>
<dbReference type="EC" id="2.1.1.-" evidence="2"/>
<evidence type="ECO:0000259" key="1">
    <source>
        <dbReference type="Pfam" id="PF08242"/>
    </source>
</evidence>
<organism evidence="2 3">
    <name type="scientific">Phyllobacterium trifolii</name>
    <dbReference type="NCBI Taxonomy" id="300193"/>
    <lineage>
        <taxon>Bacteria</taxon>
        <taxon>Pseudomonadati</taxon>
        <taxon>Pseudomonadota</taxon>
        <taxon>Alphaproteobacteria</taxon>
        <taxon>Hyphomicrobiales</taxon>
        <taxon>Phyllobacteriaceae</taxon>
        <taxon>Phyllobacterium</taxon>
    </lineage>
</organism>
<protein>
    <submittedName>
        <fullName evidence="2">tRNA (Cmo5U34)-methyltransferase</fullName>
        <ecNumber evidence="2">2.1.1.-</ecNumber>
    </submittedName>
</protein>
<gene>
    <name evidence="2" type="ORF">FHS21_000358</name>
</gene>
<dbReference type="AlphaFoldDB" id="A0A839U1Q7"/>
<dbReference type="InterPro" id="IPR013217">
    <property type="entry name" value="Methyltransf_12"/>
</dbReference>
<dbReference type="GO" id="GO:0032259">
    <property type="term" value="P:methylation"/>
    <property type="evidence" value="ECO:0007669"/>
    <property type="project" value="UniProtKB-KW"/>
</dbReference>
<dbReference type="CDD" id="cd02440">
    <property type="entry name" value="AdoMet_MTases"/>
    <property type="match status" value="1"/>
</dbReference>
<accession>A0A839U1Q7</accession>
<dbReference type="InterPro" id="IPR029063">
    <property type="entry name" value="SAM-dependent_MTases_sf"/>
</dbReference>
<reference evidence="2 3" key="1">
    <citation type="submission" date="2020-08" db="EMBL/GenBank/DDBJ databases">
        <title>Genomic Encyclopedia of Type Strains, Phase III (KMG-III): the genomes of soil and plant-associated and newly described type strains.</title>
        <authorList>
            <person name="Whitman W."/>
        </authorList>
    </citation>
    <scope>NUCLEOTIDE SEQUENCE [LARGE SCALE GENOMIC DNA]</scope>
    <source>
        <strain evidence="2 3">CECT 7015</strain>
    </source>
</reference>